<dbReference type="Proteomes" id="UP001497623">
    <property type="component" value="Unassembled WGS sequence"/>
</dbReference>
<comment type="caution">
    <text evidence="1">The sequence shown here is derived from an EMBL/GenBank/DDBJ whole genome shotgun (WGS) entry which is preliminary data.</text>
</comment>
<evidence type="ECO:0000313" key="1">
    <source>
        <dbReference type="EMBL" id="CAL4104067.1"/>
    </source>
</evidence>
<organism evidence="1 2">
    <name type="scientific">Meganyctiphanes norvegica</name>
    <name type="common">Northern krill</name>
    <name type="synonym">Thysanopoda norvegica</name>
    <dbReference type="NCBI Taxonomy" id="48144"/>
    <lineage>
        <taxon>Eukaryota</taxon>
        <taxon>Metazoa</taxon>
        <taxon>Ecdysozoa</taxon>
        <taxon>Arthropoda</taxon>
        <taxon>Crustacea</taxon>
        <taxon>Multicrustacea</taxon>
        <taxon>Malacostraca</taxon>
        <taxon>Eumalacostraca</taxon>
        <taxon>Eucarida</taxon>
        <taxon>Euphausiacea</taxon>
        <taxon>Euphausiidae</taxon>
        <taxon>Meganyctiphanes</taxon>
    </lineage>
</organism>
<accession>A0AAV2QY68</accession>
<keyword evidence="2" id="KW-1185">Reference proteome</keyword>
<name>A0AAV2QY68_MEGNR</name>
<protein>
    <submittedName>
        <fullName evidence="1">Uncharacterized protein</fullName>
    </submittedName>
</protein>
<evidence type="ECO:0000313" key="2">
    <source>
        <dbReference type="Proteomes" id="UP001497623"/>
    </source>
</evidence>
<gene>
    <name evidence="1" type="ORF">MNOR_LOCUS17708</name>
</gene>
<feature type="non-terminal residue" evidence="1">
    <location>
        <position position="108"/>
    </location>
</feature>
<dbReference type="EMBL" id="CAXKWB010012284">
    <property type="protein sequence ID" value="CAL4104067.1"/>
    <property type="molecule type" value="Genomic_DNA"/>
</dbReference>
<sequence length="108" mass="12289">MATSLDSVTPKYLFTRQTIILLHWGIKEIQLPIDIKDGEPRHSQCEMYIRNYSEAALTKGSSSNLSSEWSSSSAEGGPLLQAPCTSWDYDREIFHSTLISEVRNLPWR</sequence>
<reference evidence="1 2" key="1">
    <citation type="submission" date="2024-05" db="EMBL/GenBank/DDBJ databases">
        <authorList>
            <person name="Wallberg A."/>
        </authorList>
    </citation>
    <scope>NUCLEOTIDE SEQUENCE [LARGE SCALE GENOMIC DNA]</scope>
</reference>
<proteinExistence type="predicted"/>
<dbReference type="AlphaFoldDB" id="A0AAV2QY68"/>